<reference evidence="6 7" key="1">
    <citation type="submission" date="2017-10" db="EMBL/GenBank/DDBJ databases">
        <title>Two draft genome sequences of Pusillimonas sp. strains isolated from a nitrate- and radionuclide-contaminated groundwater in Russia.</title>
        <authorList>
            <person name="Grouzdev D.S."/>
            <person name="Tourova T.P."/>
            <person name="Goeva M.A."/>
            <person name="Babich T.L."/>
            <person name="Sokolova D.S."/>
            <person name="Abdullin R."/>
            <person name="Poltaraus A.B."/>
            <person name="Toshchakov S.V."/>
            <person name="Nazina T.N."/>
        </authorList>
    </citation>
    <scope>NUCLEOTIDE SEQUENCE [LARGE SCALE GENOMIC DNA]</scope>
    <source>
        <strain evidence="6 7">JR1/69-3-13</strain>
    </source>
</reference>
<organism evidence="6 7">
    <name type="scientific">Pollutimonas subterranea</name>
    <dbReference type="NCBI Taxonomy" id="2045210"/>
    <lineage>
        <taxon>Bacteria</taxon>
        <taxon>Pseudomonadati</taxon>
        <taxon>Pseudomonadota</taxon>
        <taxon>Betaproteobacteria</taxon>
        <taxon>Burkholderiales</taxon>
        <taxon>Alcaligenaceae</taxon>
        <taxon>Pollutimonas</taxon>
    </lineage>
</organism>
<evidence type="ECO:0000313" key="7">
    <source>
        <dbReference type="Proteomes" id="UP000234190"/>
    </source>
</evidence>
<evidence type="ECO:0000256" key="1">
    <source>
        <dbReference type="ARBA" id="ARBA00001931"/>
    </source>
</evidence>
<dbReference type="InterPro" id="IPR018391">
    <property type="entry name" value="PQQ_b-propeller_rpt"/>
</dbReference>
<dbReference type="PANTHER" id="PTHR32303">
    <property type="entry name" value="QUINOPROTEIN ALCOHOL DEHYDROGENASE (CYTOCHROME C)"/>
    <property type="match status" value="1"/>
</dbReference>
<dbReference type="NCBIfam" id="TIGR03074">
    <property type="entry name" value="PQQ_membr_DH"/>
    <property type="match status" value="1"/>
</dbReference>
<proteinExistence type="inferred from homology"/>
<dbReference type="Gene3D" id="2.140.10.10">
    <property type="entry name" value="Quinoprotein alcohol dehydrogenase-like superfamily"/>
    <property type="match status" value="2"/>
</dbReference>
<evidence type="ECO:0000256" key="2">
    <source>
        <dbReference type="ARBA" id="ARBA00008156"/>
    </source>
</evidence>
<keyword evidence="4" id="KW-0812">Transmembrane</keyword>
<dbReference type="GO" id="GO:0048038">
    <property type="term" value="F:quinone binding"/>
    <property type="evidence" value="ECO:0007669"/>
    <property type="project" value="InterPro"/>
</dbReference>
<dbReference type="GO" id="GO:0016020">
    <property type="term" value="C:membrane"/>
    <property type="evidence" value="ECO:0007669"/>
    <property type="project" value="InterPro"/>
</dbReference>
<feature type="transmembrane region" description="Helical" evidence="4">
    <location>
        <begin position="12"/>
        <end position="38"/>
    </location>
</feature>
<feature type="transmembrane region" description="Helical" evidence="4">
    <location>
        <begin position="96"/>
        <end position="114"/>
    </location>
</feature>
<comment type="caution">
    <text evidence="6">The sequence shown here is derived from an EMBL/GenBank/DDBJ whole genome shotgun (WGS) entry which is preliminary data.</text>
</comment>
<dbReference type="GO" id="GO:0008876">
    <property type="term" value="F:quinoprotein glucose dehydrogenase activity"/>
    <property type="evidence" value="ECO:0007669"/>
    <property type="project" value="TreeGrafter"/>
</dbReference>
<dbReference type="Proteomes" id="UP000234190">
    <property type="component" value="Unassembled WGS sequence"/>
</dbReference>
<evidence type="ECO:0000256" key="3">
    <source>
        <dbReference type="ARBA" id="ARBA00023002"/>
    </source>
</evidence>
<gene>
    <name evidence="6" type="ORF">CR159_06470</name>
</gene>
<evidence type="ECO:0000313" key="6">
    <source>
        <dbReference type="EMBL" id="PLC50649.1"/>
    </source>
</evidence>
<evidence type="ECO:0000259" key="5">
    <source>
        <dbReference type="Pfam" id="PF01011"/>
    </source>
</evidence>
<keyword evidence="4" id="KW-0472">Membrane</keyword>
<feature type="domain" description="Pyrrolo-quinoline quinone repeat" evidence="5">
    <location>
        <begin position="188"/>
        <end position="792"/>
    </location>
</feature>
<dbReference type="PANTHER" id="PTHR32303:SF4">
    <property type="entry name" value="QUINOPROTEIN GLUCOSE DEHYDROGENASE"/>
    <property type="match status" value="1"/>
</dbReference>
<dbReference type="SUPFAM" id="SSF50998">
    <property type="entry name" value="Quinoprotein alcohol dehydrogenase-like"/>
    <property type="match status" value="1"/>
</dbReference>
<dbReference type="CDD" id="cd10280">
    <property type="entry name" value="PQQ_mGDH"/>
    <property type="match status" value="1"/>
</dbReference>
<feature type="transmembrane region" description="Helical" evidence="4">
    <location>
        <begin position="67"/>
        <end position="84"/>
    </location>
</feature>
<dbReference type="Pfam" id="PF01011">
    <property type="entry name" value="PQQ"/>
    <property type="match status" value="1"/>
</dbReference>
<name>A0A2N4U6M7_9BURK</name>
<accession>A0A2N4U6M7</accession>
<dbReference type="AlphaFoldDB" id="A0A2N4U6M7"/>
<evidence type="ECO:0000256" key="4">
    <source>
        <dbReference type="SAM" id="Phobius"/>
    </source>
</evidence>
<dbReference type="EMBL" id="PDNW01000004">
    <property type="protein sequence ID" value="PLC50649.1"/>
    <property type="molecule type" value="Genomic_DNA"/>
</dbReference>
<comment type="similarity">
    <text evidence="2">Belongs to the bacterial PQQ dehydrogenase family.</text>
</comment>
<comment type="cofactor">
    <cofactor evidence="1">
        <name>pyrroloquinoline quinone</name>
        <dbReference type="ChEBI" id="CHEBI:58442"/>
    </cofactor>
</comment>
<keyword evidence="7" id="KW-1185">Reference proteome</keyword>
<keyword evidence="3" id="KW-0560">Oxidoreductase</keyword>
<feature type="transmembrane region" description="Helical" evidence="4">
    <location>
        <begin position="44"/>
        <end position="62"/>
    </location>
</feature>
<protein>
    <submittedName>
        <fullName evidence="6">Membrane-bound PQQ-dependent dehydrogenase, glucose/quinate/shikimate family</fullName>
    </submittedName>
</protein>
<dbReference type="SMART" id="SM00564">
    <property type="entry name" value="PQQ"/>
    <property type="match status" value="5"/>
</dbReference>
<dbReference type="OrthoDB" id="9794322at2"/>
<dbReference type="InterPro" id="IPR002372">
    <property type="entry name" value="PQQ_rpt_dom"/>
</dbReference>
<sequence length="819" mass="88595">MQEHRNSVSRVALWAFWLYTLLLILFGAAMLGLGAILIFEGGSWYYALMGIATVAAGVLLALRRGTGVLVFGVASLLTLVWALWEVGLDGWSLIPRLAWISGFGLLLLAFWIVVTRTFRGLSKPLYLASAGVLPLVMIALMVFPLLNPSNIELADPALAQNRPAEPFSSATVSSPDGNVAANHDASNWTSYGGSNLSHKFSPSAQITPDNVHQLEEAWHFHTGDNKPEDAKYSYAFQNTPLMVDGTLYVCTPSQIVIAVDAANGTEKWRFDPEVDREAMSNIAASTCRGVAYFQAADSAAQCGKRIIWPMVDGRMGALDAETGELCTDFGEQGYIDLNEGTGNDLPGFVAPTSPPLIMRGVAIIGTGQVRDGTERDAPSGVVRGYDAVTGEQRWAWDLGRPGVTTPPPPGETYTRSTPNVWSLLAGDDELGLVYLPTGNPASDFYGADRTEQEEEYTASLVALDAATGQERWHFRTVNHDLWDFDLSPQPNLIDFPTANGTRPAVLQASKNGQVYVLDRATGEPILPVVQAPVPQGTDTDEFTAATQPLSPEMPNTVGAPSKDMEVLKASDAWGITPLDQLQCRIEFMRLRYDGPYTPPTLQGSLAFAGNHGGINWGGVSVDIQRGILIMNSNRLPYTEQVYTREKMDELGVVSVFRGKSETPGYMAQMGSKYGARKKPWMSVLNTPCIAPPWGYISGTDLRTKEVIWRRPLGTGYDAGPLGIKSHIKLEMGTPNNSGSLTTAGGLAFVGAGLDQFLRGFSTETGELLWEVRIPAGAQANPLSYEINGRQYIVAAIGGHDRMETKLGDSVIAWALPEGK</sequence>
<keyword evidence="4" id="KW-1133">Transmembrane helix</keyword>
<dbReference type="InterPro" id="IPR011047">
    <property type="entry name" value="Quinoprotein_ADH-like_sf"/>
</dbReference>
<dbReference type="InterPro" id="IPR017511">
    <property type="entry name" value="PQQ_mDH"/>
</dbReference>
<dbReference type="RefSeq" id="WP_102073193.1">
    <property type="nucleotide sequence ID" value="NZ_PDNW01000004.1"/>
</dbReference>
<feature type="transmembrane region" description="Helical" evidence="4">
    <location>
        <begin position="126"/>
        <end position="146"/>
    </location>
</feature>